<reference evidence="1" key="1">
    <citation type="submission" date="2023-10" db="EMBL/GenBank/DDBJ databases">
        <authorList>
            <person name="Rodriguez Cubillos JULIANA M."/>
            <person name="De Vega J."/>
        </authorList>
    </citation>
    <scope>NUCLEOTIDE SEQUENCE</scope>
</reference>
<dbReference type="Proteomes" id="UP001177021">
    <property type="component" value="Unassembled WGS sequence"/>
</dbReference>
<evidence type="ECO:0000313" key="2">
    <source>
        <dbReference type="Proteomes" id="UP001177021"/>
    </source>
</evidence>
<organism evidence="1 2">
    <name type="scientific">Trifolium pratense</name>
    <name type="common">Red clover</name>
    <dbReference type="NCBI Taxonomy" id="57577"/>
    <lineage>
        <taxon>Eukaryota</taxon>
        <taxon>Viridiplantae</taxon>
        <taxon>Streptophyta</taxon>
        <taxon>Embryophyta</taxon>
        <taxon>Tracheophyta</taxon>
        <taxon>Spermatophyta</taxon>
        <taxon>Magnoliopsida</taxon>
        <taxon>eudicotyledons</taxon>
        <taxon>Gunneridae</taxon>
        <taxon>Pentapetalae</taxon>
        <taxon>rosids</taxon>
        <taxon>fabids</taxon>
        <taxon>Fabales</taxon>
        <taxon>Fabaceae</taxon>
        <taxon>Papilionoideae</taxon>
        <taxon>50 kb inversion clade</taxon>
        <taxon>NPAAA clade</taxon>
        <taxon>Hologalegina</taxon>
        <taxon>IRL clade</taxon>
        <taxon>Trifolieae</taxon>
        <taxon>Trifolium</taxon>
    </lineage>
</organism>
<protein>
    <submittedName>
        <fullName evidence="1">Uncharacterized protein</fullName>
    </submittedName>
</protein>
<name>A0ACB0JM30_TRIPR</name>
<comment type="caution">
    <text evidence="1">The sequence shown here is derived from an EMBL/GenBank/DDBJ whole genome shotgun (WGS) entry which is preliminary data.</text>
</comment>
<keyword evidence="2" id="KW-1185">Reference proteome</keyword>
<dbReference type="EMBL" id="CASHSV030000055">
    <property type="protein sequence ID" value="CAJ2645045.1"/>
    <property type="molecule type" value="Genomic_DNA"/>
</dbReference>
<evidence type="ECO:0000313" key="1">
    <source>
        <dbReference type="EMBL" id="CAJ2645045.1"/>
    </source>
</evidence>
<accession>A0ACB0JM30</accession>
<gene>
    <name evidence="1" type="ORF">MILVUS5_LOCUS13991</name>
</gene>
<proteinExistence type="predicted"/>
<sequence length="160" mass="18178">MLSSRLSSIVESHLKLRRQRFLSKNTPIVSEICISLFLFVLRAVTKAADYLEAAEYNTGNPNADLKTESLIKQLLYNPKLQVACPVPFDEAKFWKGQSGPDLKRKIQHQLRNIRALAIWHSCKPDINNCSSNQLDLMQGFRTQFLRAMSVASISRVDSNL</sequence>